<evidence type="ECO:0000256" key="3">
    <source>
        <dbReference type="ARBA" id="ARBA00022827"/>
    </source>
</evidence>
<protein>
    <submittedName>
        <fullName evidence="5">FAD-dependent monooxygenase</fullName>
    </submittedName>
</protein>
<dbReference type="PANTHER" id="PTHR43004">
    <property type="entry name" value="TRK SYSTEM POTASSIUM UPTAKE PROTEIN"/>
    <property type="match status" value="1"/>
</dbReference>
<feature type="domain" description="FAD-binding" evidence="4">
    <location>
        <begin position="4"/>
        <end position="340"/>
    </location>
</feature>
<name>A0ABV2D2N4_9SPHN</name>
<keyword evidence="3" id="KW-0274">FAD</keyword>
<comment type="caution">
    <text evidence="5">The sequence shown here is derived from an EMBL/GenBank/DDBJ whole genome shotgun (WGS) entry which is preliminary data.</text>
</comment>
<dbReference type="Gene3D" id="3.50.50.60">
    <property type="entry name" value="FAD/NAD(P)-binding domain"/>
    <property type="match status" value="2"/>
</dbReference>
<evidence type="ECO:0000256" key="1">
    <source>
        <dbReference type="ARBA" id="ARBA00001974"/>
    </source>
</evidence>
<keyword evidence="5" id="KW-0503">Monooxygenase</keyword>
<dbReference type="PANTHER" id="PTHR43004:SF19">
    <property type="entry name" value="BINDING MONOOXYGENASE, PUTATIVE (JCVI)-RELATED"/>
    <property type="match status" value="1"/>
</dbReference>
<organism evidence="5 6">
    <name type="scientific">Novosphingobium kalidii</name>
    <dbReference type="NCBI Taxonomy" id="3230299"/>
    <lineage>
        <taxon>Bacteria</taxon>
        <taxon>Pseudomonadati</taxon>
        <taxon>Pseudomonadota</taxon>
        <taxon>Alphaproteobacteria</taxon>
        <taxon>Sphingomonadales</taxon>
        <taxon>Sphingomonadaceae</taxon>
        <taxon>Novosphingobium</taxon>
    </lineage>
</organism>
<dbReference type="Pfam" id="PF01494">
    <property type="entry name" value="FAD_binding_3"/>
    <property type="match status" value="1"/>
</dbReference>
<keyword evidence="2" id="KW-0285">Flavoprotein</keyword>
<dbReference type="GO" id="GO:0004497">
    <property type="term" value="F:monooxygenase activity"/>
    <property type="evidence" value="ECO:0007669"/>
    <property type="project" value="UniProtKB-KW"/>
</dbReference>
<sequence>MKCYDVIVVGGGPVGLWAACESKLAGLDVAVLERRRQRVEQSRALTIHGRTIELFAMRGIDDRFLAEGKPIPTGHYAGLETRLDFSCFDTRFPFTLYLPQSRTEELIEDHARDLRVEILRGHRVNDLSGNAEAGYELTAEHEQGASTFSARAVIGADARRSIVRQKAGILFEGHDATLSIMMGDVRIKGLEGPPLLMVTNERGGVTIAPVSADGTVRVIVIDPERKHVPVDEPLSLEELAAAARRILGQELQLSEPSWLTRFGDETRLASHYRHGNLFVAGDAAHLHFPAGGQGMNVGLQDAMNLGWKLASVLKGDAPDVLLDSYETERKPIGAQLARNTQAQGALMTRFDPGHLALRSEMSELLRIPEVNRCLAGVLSGFDLRYPSSDLFGSGDGAGERIPDRSLTLMDGTSTSIHSLLCGGKWLHLSNQSDAPVPLPHWLRSDTVLAGDVKHAENDAENRQVGAMLIRPDGYVARKVMQDSEIRRGQQPLPRNCTGM</sequence>
<keyword evidence="5" id="KW-0560">Oxidoreductase</keyword>
<keyword evidence="6" id="KW-1185">Reference proteome</keyword>
<reference evidence="5 6" key="1">
    <citation type="submission" date="2024-07" db="EMBL/GenBank/DDBJ databases">
        <title>Novosphingobium kalidii RD2P27.</title>
        <authorList>
            <person name="Sun J.-Q."/>
        </authorList>
    </citation>
    <scope>NUCLEOTIDE SEQUENCE [LARGE SCALE GENOMIC DNA]</scope>
    <source>
        <strain evidence="5 6">RD2P27</strain>
    </source>
</reference>
<evidence type="ECO:0000259" key="4">
    <source>
        <dbReference type="Pfam" id="PF01494"/>
    </source>
</evidence>
<proteinExistence type="predicted"/>
<accession>A0ABV2D2N4</accession>
<dbReference type="Gene3D" id="3.30.70.2450">
    <property type="match status" value="1"/>
</dbReference>
<dbReference type="Pfam" id="PF21274">
    <property type="entry name" value="Rng_hyd_C"/>
    <property type="match status" value="1"/>
</dbReference>
<evidence type="ECO:0000313" key="5">
    <source>
        <dbReference type="EMBL" id="MET1756136.1"/>
    </source>
</evidence>
<dbReference type="Gene3D" id="3.40.30.120">
    <property type="match status" value="1"/>
</dbReference>
<dbReference type="EMBL" id="JBEWLY010000019">
    <property type="protein sequence ID" value="MET1756136.1"/>
    <property type="molecule type" value="Genomic_DNA"/>
</dbReference>
<dbReference type="PROSITE" id="PS51257">
    <property type="entry name" value="PROKAR_LIPOPROTEIN"/>
    <property type="match status" value="1"/>
</dbReference>
<dbReference type="Proteomes" id="UP001548713">
    <property type="component" value="Unassembled WGS sequence"/>
</dbReference>
<evidence type="ECO:0000256" key="2">
    <source>
        <dbReference type="ARBA" id="ARBA00022630"/>
    </source>
</evidence>
<comment type="cofactor">
    <cofactor evidence="1">
        <name>FAD</name>
        <dbReference type="ChEBI" id="CHEBI:57692"/>
    </cofactor>
</comment>
<gene>
    <name evidence="5" type="ORF">ABVV53_11820</name>
</gene>
<dbReference type="InterPro" id="IPR002938">
    <property type="entry name" value="FAD-bd"/>
</dbReference>
<evidence type="ECO:0000313" key="6">
    <source>
        <dbReference type="Proteomes" id="UP001548713"/>
    </source>
</evidence>
<dbReference type="PRINTS" id="PR00420">
    <property type="entry name" value="RNGMNOXGNASE"/>
</dbReference>
<dbReference type="InterPro" id="IPR036188">
    <property type="entry name" value="FAD/NAD-bd_sf"/>
</dbReference>
<dbReference type="RefSeq" id="WP_353984629.1">
    <property type="nucleotide sequence ID" value="NZ_JBEWLY010000019.1"/>
</dbReference>
<dbReference type="SUPFAM" id="SSF51905">
    <property type="entry name" value="FAD/NAD(P)-binding domain"/>
    <property type="match status" value="1"/>
</dbReference>
<dbReference type="InterPro" id="IPR050641">
    <property type="entry name" value="RIFMO-like"/>
</dbReference>